<gene>
    <name evidence="11" type="ORF">KRX52_02580</name>
</gene>
<evidence type="ECO:0000256" key="1">
    <source>
        <dbReference type="ARBA" id="ARBA00004429"/>
    </source>
</evidence>
<comment type="subunit">
    <text evidence="9">The complex comprises the extracytoplasmic solute receptor protein and the two transmembrane proteins.</text>
</comment>
<comment type="subcellular location">
    <subcellularLocation>
        <location evidence="1 9">Cell inner membrane</location>
        <topology evidence="1 9">Multi-pass membrane protein</topology>
    </subcellularLocation>
</comment>
<evidence type="ECO:0000256" key="2">
    <source>
        <dbReference type="ARBA" id="ARBA00022448"/>
    </source>
</evidence>
<evidence type="ECO:0000259" key="10">
    <source>
        <dbReference type="Pfam" id="PF04290"/>
    </source>
</evidence>
<dbReference type="Pfam" id="PF04290">
    <property type="entry name" value="DctQ"/>
    <property type="match status" value="1"/>
</dbReference>
<keyword evidence="6 9" id="KW-1133">Transmembrane helix</keyword>
<feature type="domain" description="Tripartite ATP-independent periplasmic transporters DctQ component" evidence="10">
    <location>
        <begin position="23"/>
        <end position="151"/>
    </location>
</feature>
<comment type="caution">
    <text evidence="11">The sequence shown here is derived from an EMBL/GenBank/DDBJ whole genome shotgun (WGS) entry which is preliminary data.</text>
</comment>
<comment type="function">
    <text evidence="9">Part of the tripartite ATP-independent periplasmic (TRAP) transport system.</text>
</comment>
<evidence type="ECO:0000256" key="5">
    <source>
        <dbReference type="ARBA" id="ARBA00022692"/>
    </source>
</evidence>
<dbReference type="Proteomes" id="UP000813068">
    <property type="component" value="Unassembled WGS sequence"/>
</dbReference>
<evidence type="ECO:0000313" key="11">
    <source>
        <dbReference type="EMBL" id="MBV2131680.1"/>
    </source>
</evidence>
<evidence type="ECO:0000256" key="4">
    <source>
        <dbReference type="ARBA" id="ARBA00022519"/>
    </source>
</evidence>
<accession>A0ABS6MSF9</accession>
<keyword evidence="4 9" id="KW-0997">Cell inner membrane</keyword>
<keyword evidence="7 9" id="KW-0472">Membrane</keyword>
<feature type="transmembrane region" description="Helical" evidence="9">
    <location>
        <begin position="12"/>
        <end position="35"/>
    </location>
</feature>
<protein>
    <recommendedName>
        <fullName evidence="9">TRAP transporter small permease protein</fullName>
    </recommendedName>
</protein>
<dbReference type="PANTHER" id="PTHR35011">
    <property type="entry name" value="2,3-DIKETO-L-GULONATE TRAP TRANSPORTER SMALL PERMEASE PROTEIN YIAM"/>
    <property type="match status" value="1"/>
</dbReference>
<organism evidence="11 12">
    <name type="scientific">Geopseudomonas aromaticivorans</name>
    <dbReference type="NCBI Taxonomy" id="2849492"/>
    <lineage>
        <taxon>Bacteria</taxon>
        <taxon>Pseudomonadati</taxon>
        <taxon>Pseudomonadota</taxon>
        <taxon>Gammaproteobacteria</taxon>
        <taxon>Pseudomonadales</taxon>
        <taxon>Pseudomonadaceae</taxon>
        <taxon>Geopseudomonas</taxon>
    </lineage>
</organism>
<dbReference type="PANTHER" id="PTHR35011:SF2">
    <property type="entry name" value="2,3-DIKETO-L-GULONATE TRAP TRANSPORTER SMALL PERMEASE PROTEIN YIAM"/>
    <property type="match status" value="1"/>
</dbReference>
<evidence type="ECO:0000313" key="12">
    <source>
        <dbReference type="Proteomes" id="UP000813068"/>
    </source>
</evidence>
<dbReference type="EMBL" id="JAHRGL010000002">
    <property type="protein sequence ID" value="MBV2131680.1"/>
    <property type="molecule type" value="Genomic_DNA"/>
</dbReference>
<feature type="transmembrane region" description="Helical" evidence="9">
    <location>
        <begin position="85"/>
        <end position="107"/>
    </location>
</feature>
<reference evidence="11 12" key="1">
    <citation type="submission" date="2021-06" db="EMBL/GenBank/DDBJ databases">
        <title>Differences between aerobic and microaerobic xylene degrading microbial communities.</title>
        <authorList>
            <person name="Banerjee S."/>
            <person name="Tancsics A."/>
        </authorList>
    </citation>
    <scope>NUCLEOTIDE SEQUENCE [LARGE SCALE GENOMIC DNA]</scope>
    <source>
        <strain evidence="11 12">MAP12</strain>
    </source>
</reference>
<evidence type="ECO:0000256" key="8">
    <source>
        <dbReference type="ARBA" id="ARBA00038436"/>
    </source>
</evidence>
<keyword evidence="12" id="KW-1185">Reference proteome</keyword>
<name>A0ABS6MSF9_9GAMM</name>
<keyword evidence="5 9" id="KW-0812">Transmembrane</keyword>
<dbReference type="InterPro" id="IPR055348">
    <property type="entry name" value="DctQ"/>
</dbReference>
<evidence type="ECO:0000256" key="9">
    <source>
        <dbReference type="RuleBase" id="RU369079"/>
    </source>
</evidence>
<keyword evidence="2 9" id="KW-0813">Transport</keyword>
<dbReference type="InterPro" id="IPR007387">
    <property type="entry name" value="TRAP_DctQ"/>
</dbReference>
<feature type="transmembrane region" description="Helical" evidence="9">
    <location>
        <begin position="127"/>
        <end position="148"/>
    </location>
</feature>
<proteinExistence type="inferred from homology"/>
<evidence type="ECO:0000256" key="7">
    <source>
        <dbReference type="ARBA" id="ARBA00023136"/>
    </source>
</evidence>
<evidence type="ECO:0000256" key="6">
    <source>
        <dbReference type="ARBA" id="ARBA00022989"/>
    </source>
</evidence>
<comment type="similarity">
    <text evidence="8 9">Belongs to the TRAP transporter small permease family.</text>
</comment>
<sequence length="187" mass="20795">MKTIADLYFRLLKLLIVLCMLGMVVLVFGNVVLRYAFNSGISVSEELSRWFFVWMVFLGALVALKERAHLGLDSLVKRLPPIGKRFCLVIGHLLMLFITWLILSGSWQQAQINLDVVAPASGLSMAWFYGVGVVFGINAGLILLYELFLAVTGRLSADELVTIKDSEAADEIEHLQHSQQARAGRKA</sequence>
<feature type="transmembrane region" description="Helical" evidence="9">
    <location>
        <begin position="47"/>
        <end position="64"/>
    </location>
</feature>
<keyword evidence="3" id="KW-1003">Cell membrane</keyword>
<dbReference type="RefSeq" id="WP_217679588.1">
    <property type="nucleotide sequence ID" value="NZ_JAHRGL010000002.1"/>
</dbReference>
<evidence type="ECO:0000256" key="3">
    <source>
        <dbReference type="ARBA" id="ARBA00022475"/>
    </source>
</evidence>